<evidence type="ECO:0000313" key="1">
    <source>
        <dbReference type="EMBL" id="CDW46293.1"/>
    </source>
</evidence>
<feature type="non-terminal residue" evidence="1">
    <location>
        <position position="1"/>
    </location>
</feature>
<organism evidence="1">
    <name type="scientific">Lepeophtheirus salmonis</name>
    <name type="common">Salmon louse</name>
    <name type="synonym">Caligus salmonis</name>
    <dbReference type="NCBI Taxonomy" id="72036"/>
    <lineage>
        <taxon>Eukaryota</taxon>
        <taxon>Metazoa</taxon>
        <taxon>Ecdysozoa</taxon>
        <taxon>Arthropoda</taxon>
        <taxon>Crustacea</taxon>
        <taxon>Multicrustacea</taxon>
        <taxon>Hexanauplia</taxon>
        <taxon>Copepoda</taxon>
        <taxon>Siphonostomatoida</taxon>
        <taxon>Caligidae</taxon>
        <taxon>Lepeophtheirus</taxon>
    </lineage>
</organism>
<reference evidence="1" key="1">
    <citation type="submission" date="2014-05" db="EMBL/GenBank/DDBJ databases">
        <authorList>
            <person name="Chronopoulou M."/>
        </authorList>
    </citation>
    <scope>NUCLEOTIDE SEQUENCE</scope>
    <source>
        <tissue evidence="1">Whole organism</tissue>
    </source>
</reference>
<protein>
    <submittedName>
        <fullName evidence="1">Uncharacterized protein</fullName>
    </submittedName>
</protein>
<dbReference type="EMBL" id="HACA01028932">
    <property type="protein sequence ID" value="CDW46293.1"/>
    <property type="molecule type" value="Transcribed_RNA"/>
</dbReference>
<proteinExistence type="predicted"/>
<accession>A0A0K2V6X0</accession>
<name>A0A0K2V6X0_LEPSM</name>
<dbReference type="AlphaFoldDB" id="A0A0K2V6X0"/>
<sequence>EGYLYHAAFVDELAEGHLGLSVTCSSGLAIVFLDELSICLEEERLDDVSLTRDDNHDYISSSSVCPQPFSRRSTYSYFCQLEAFEVF</sequence>